<evidence type="ECO:0000256" key="2">
    <source>
        <dbReference type="ARBA" id="ARBA00023002"/>
    </source>
</evidence>
<reference evidence="5 6" key="1">
    <citation type="submission" date="2019-12" db="EMBL/GenBank/DDBJ databases">
        <authorList>
            <person name="Yuan C.-G."/>
        </authorList>
    </citation>
    <scope>NUCLEOTIDE SEQUENCE [LARGE SCALE GENOMIC DNA]</scope>
    <source>
        <strain evidence="5 6">KCTC 23863</strain>
    </source>
</reference>
<dbReference type="GO" id="GO:0016491">
    <property type="term" value="F:oxidoreductase activity"/>
    <property type="evidence" value="ECO:0007669"/>
    <property type="project" value="UniProtKB-KW"/>
</dbReference>
<dbReference type="PROSITE" id="PS00061">
    <property type="entry name" value="ADH_SHORT"/>
    <property type="match status" value="1"/>
</dbReference>
<dbReference type="Proteomes" id="UP000436483">
    <property type="component" value="Unassembled WGS sequence"/>
</dbReference>
<dbReference type="CDD" id="cd05360">
    <property type="entry name" value="SDR_c3"/>
    <property type="match status" value="1"/>
</dbReference>
<keyword evidence="2" id="KW-0560">Oxidoreductase</keyword>
<dbReference type="PANTHER" id="PTHR44196">
    <property type="entry name" value="DEHYDROGENASE/REDUCTASE SDR FAMILY MEMBER 7B"/>
    <property type="match status" value="1"/>
</dbReference>
<dbReference type="InterPro" id="IPR020904">
    <property type="entry name" value="Sc_DH/Rdtase_CS"/>
</dbReference>
<proteinExistence type="inferred from homology"/>
<dbReference type="PANTHER" id="PTHR44196:SF1">
    <property type="entry name" value="DEHYDROGENASE_REDUCTASE SDR FAMILY MEMBER 7B"/>
    <property type="match status" value="1"/>
</dbReference>
<sequence>MTVRLRLVEKQVVVLTGASSGIGLATARALADRGARLVLVARNKSALQDLARECSAKGARAIAVAGDVGRFEDMERVAEATIREFGGFDTWINNAGVAIFGTVEQVPIEDHRRLFDTNYFGVLYGCLIAAKHLRQRGGKIINIGSVLSDRADILQGPYSASKHAVKGLTDALRMELEEDGAPISVTLIKPSAIDTPYMEHARSYMTSPGTKNPPPSYDPEVAARAIVFACENDRRDIVVGFGGWALAAMGSIAPRLTDYAMEVGGRILQESTDPGRPERRDNLHEPREDGAERSSLPGGSRKTSLFLEAQLNPVSAVPGMVLSTLAGAGLAALRKLRPVDSTFTSTPFQEINNPVHEGREDGGEQSSLARGALASRQSLQGELNAKSAVPGVALAALAGAGLIAMQMLRTRGSTSSSPQHKPTPRRR</sequence>
<feature type="region of interest" description="Disordered" evidence="4">
    <location>
        <begin position="268"/>
        <end position="301"/>
    </location>
</feature>
<comment type="similarity">
    <text evidence="1 3">Belongs to the short-chain dehydrogenases/reductases (SDR) family.</text>
</comment>
<reference evidence="5 6" key="2">
    <citation type="submission" date="2020-01" db="EMBL/GenBank/DDBJ databases">
        <title>Microvirga sp. nov., an arsenate reduction bacterium isolated from Tibet hotspring sediments.</title>
        <authorList>
            <person name="Xian W.-D."/>
            <person name="Li W.-J."/>
        </authorList>
    </citation>
    <scope>NUCLEOTIDE SEQUENCE [LARGE SCALE GENOMIC DNA]</scope>
    <source>
        <strain evidence="5 6">KCTC 23863</strain>
    </source>
</reference>
<dbReference type="GO" id="GO:0016020">
    <property type="term" value="C:membrane"/>
    <property type="evidence" value="ECO:0007669"/>
    <property type="project" value="TreeGrafter"/>
</dbReference>
<organism evidence="5 6">
    <name type="scientific">Microvirga makkahensis</name>
    <dbReference type="NCBI Taxonomy" id="1128670"/>
    <lineage>
        <taxon>Bacteria</taxon>
        <taxon>Pseudomonadati</taxon>
        <taxon>Pseudomonadota</taxon>
        <taxon>Alphaproteobacteria</taxon>
        <taxon>Hyphomicrobiales</taxon>
        <taxon>Methylobacteriaceae</taxon>
        <taxon>Microvirga</taxon>
    </lineage>
</organism>
<evidence type="ECO:0000313" key="5">
    <source>
        <dbReference type="EMBL" id="MXQ13503.1"/>
    </source>
</evidence>
<dbReference type="InterPro" id="IPR002347">
    <property type="entry name" value="SDR_fam"/>
</dbReference>
<dbReference type="InterPro" id="IPR036291">
    <property type="entry name" value="NAD(P)-bd_dom_sf"/>
</dbReference>
<dbReference type="NCBIfam" id="NF005495">
    <property type="entry name" value="PRK07109.1"/>
    <property type="match status" value="1"/>
</dbReference>
<evidence type="ECO:0000256" key="4">
    <source>
        <dbReference type="SAM" id="MobiDB-lite"/>
    </source>
</evidence>
<comment type="caution">
    <text evidence="5">The sequence shown here is derived from an EMBL/GenBank/DDBJ whole genome shotgun (WGS) entry which is preliminary data.</text>
</comment>
<feature type="region of interest" description="Disordered" evidence="4">
    <location>
        <begin position="344"/>
        <end position="370"/>
    </location>
</feature>
<gene>
    <name evidence="5" type="ORF">GR328_18960</name>
</gene>
<dbReference type="EMBL" id="WURB01000017">
    <property type="protein sequence ID" value="MXQ13503.1"/>
    <property type="molecule type" value="Genomic_DNA"/>
</dbReference>
<dbReference type="SUPFAM" id="SSF51735">
    <property type="entry name" value="NAD(P)-binding Rossmann-fold domains"/>
    <property type="match status" value="1"/>
</dbReference>
<dbReference type="PRINTS" id="PR00081">
    <property type="entry name" value="GDHRDH"/>
</dbReference>
<protein>
    <submittedName>
        <fullName evidence="5">SDR family NAD(P)-dependent oxidoreductase</fullName>
    </submittedName>
</protein>
<evidence type="ECO:0000256" key="3">
    <source>
        <dbReference type="RuleBase" id="RU000363"/>
    </source>
</evidence>
<accession>A0A7X3SQQ1</accession>
<dbReference type="Pfam" id="PF00106">
    <property type="entry name" value="adh_short"/>
    <property type="match status" value="1"/>
</dbReference>
<dbReference type="PRINTS" id="PR00080">
    <property type="entry name" value="SDRFAMILY"/>
</dbReference>
<feature type="compositionally biased region" description="Basic and acidic residues" evidence="4">
    <location>
        <begin position="273"/>
        <end position="292"/>
    </location>
</feature>
<dbReference type="AlphaFoldDB" id="A0A7X3SQQ1"/>
<dbReference type="OrthoDB" id="9781689at2"/>
<evidence type="ECO:0000256" key="1">
    <source>
        <dbReference type="ARBA" id="ARBA00006484"/>
    </source>
</evidence>
<evidence type="ECO:0000313" key="6">
    <source>
        <dbReference type="Proteomes" id="UP000436483"/>
    </source>
</evidence>
<dbReference type="Gene3D" id="3.40.50.720">
    <property type="entry name" value="NAD(P)-binding Rossmann-like Domain"/>
    <property type="match status" value="1"/>
</dbReference>
<name>A0A7X3SQQ1_9HYPH</name>
<dbReference type="RefSeq" id="WP_160886559.1">
    <property type="nucleotide sequence ID" value="NZ_WURB01000017.1"/>
</dbReference>
<keyword evidence="6" id="KW-1185">Reference proteome</keyword>